<feature type="binding site" evidence="5">
    <location>
        <position position="197"/>
    </location>
    <ligand>
        <name>S-adenosyl-L-methionine</name>
        <dbReference type="ChEBI" id="CHEBI:59789"/>
    </ligand>
</feature>
<sequence>MTDLGPALRAAGATLRAAGIDSGRADAARLAAHLLDCPVGEVERLAILGRPAPAGFTELVTRRARREPLQHLTGRAPFRHLDLHVGPGVFVPRPETETLVDLALTYLRGLPSAPPPRIVDLCTGSGAIALTIADEHPVAVVGAVELSEAAHAYARRNVDAHADRLGERGTPAIDLRRGDASSSFLDWAGTIDLVATNPPYIPDDAIPRDREVRDHDPHLALFGGGADGLDVPRALLAHAAHLLRPGGALLMEHGETQGQQLAELLGAAGGWVDIADHRDATDRPRVICARRART</sequence>
<evidence type="ECO:0000256" key="5">
    <source>
        <dbReference type="HAMAP-Rule" id="MF_02126"/>
    </source>
</evidence>
<comment type="catalytic activity">
    <reaction evidence="4 5">
        <text>L-glutaminyl-[peptide chain release factor] + S-adenosyl-L-methionine = N(5)-methyl-L-glutaminyl-[peptide chain release factor] + S-adenosyl-L-homocysteine + H(+)</text>
        <dbReference type="Rhea" id="RHEA:42896"/>
        <dbReference type="Rhea" id="RHEA-COMP:10271"/>
        <dbReference type="Rhea" id="RHEA-COMP:10272"/>
        <dbReference type="ChEBI" id="CHEBI:15378"/>
        <dbReference type="ChEBI" id="CHEBI:30011"/>
        <dbReference type="ChEBI" id="CHEBI:57856"/>
        <dbReference type="ChEBI" id="CHEBI:59789"/>
        <dbReference type="ChEBI" id="CHEBI:61891"/>
        <dbReference type="EC" id="2.1.1.297"/>
    </reaction>
</comment>
<dbReference type="InterPro" id="IPR007848">
    <property type="entry name" value="Small_mtfrase_dom"/>
</dbReference>
<dbReference type="Pfam" id="PF05175">
    <property type="entry name" value="MTS"/>
    <property type="match status" value="1"/>
</dbReference>
<dbReference type="InterPro" id="IPR019874">
    <property type="entry name" value="RF_methyltr_PrmC"/>
</dbReference>
<feature type="domain" description="Release factor glutamine methyltransferase N-terminal" evidence="7">
    <location>
        <begin position="7"/>
        <end position="74"/>
    </location>
</feature>
<dbReference type="InterPro" id="IPR040758">
    <property type="entry name" value="PrmC_N"/>
</dbReference>
<dbReference type="SUPFAM" id="SSF53335">
    <property type="entry name" value="S-adenosyl-L-methionine-dependent methyltransferases"/>
    <property type="match status" value="1"/>
</dbReference>
<dbReference type="HAMAP" id="MF_02126">
    <property type="entry name" value="RF_methyltr_PrmC"/>
    <property type="match status" value="1"/>
</dbReference>
<dbReference type="InterPro" id="IPR004556">
    <property type="entry name" value="HemK-like"/>
</dbReference>
<dbReference type="Gene3D" id="1.10.8.10">
    <property type="entry name" value="DNA helicase RuvA subunit, C-terminal domain"/>
    <property type="match status" value="1"/>
</dbReference>
<feature type="binding site" evidence="5">
    <location>
        <begin position="197"/>
        <end position="200"/>
    </location>
    <ligand>
        <name>substrate</name>
    </ligand>
</feature>
<keyword evidence="1 5" id="KW-0489">Methyltransferase</keyword>
<dbReference type="CDD" id="cd02440">
    <property type="entry name" value="AdoMet_MTases"/>
    <property type="match status" value="1"/>
</dbReference>
<evidence type="ECO:0000256" key="1">
    <source>
        <dbReference type="ARBA" id="ARBA00022603"/>
    </source>
</evidence>
<dbReference type="Proteomes" id="UP000008366">
    <property type="component" value="Unassembled WGS sequence"/>
</dbReference>
<comment type="caution">
    <text evidence="5">Lacks conserved residue(s) required for the propagation of feature annotation.</text>
</comment>
<evidence type="ECO:0000256" key="2">
    <source>
        <dbReference type="ARBA" id="ARBA00022679"/>
    </source>
</evidence>
<dbReference type="EC" id="2.1.1.297" evidence="5"/>
<dbReference type="InterPro" id="IPR029063">
    <property type="entry name" value="SAM-dependent_MTases_sf"/>
</dbReference>
<evidence type="ECO:0000313" key="8">
    <source>
        <dbReference type="EMBL" id="GAB97771.1"/>
    </source>
</evidence>
<dbReference type="NCBIfam" id="TIGR00536">
    <property type="entry name" value="hemK_fam"/>
    <property type="match status" value="1"/>
</dbReference>
<comment type="caution">
    <text evidence="8">The sequence shown here is derived from an EMBL/GenBank/DDBJ whole genome shotgun (WGS) entry which is preliminary data.</text>
</comment>
<dbReference type="STRING" id="1184609.KILIM_081_00130"/>
<organism evidence="8 9">
    <name type="scientific">Kineosphaera limosa NBRC 100340</name>
    <dbReference type="NCBI Taxonomy" id="1184609"/>
    <lineage>
        <taxon>Bacteria</taxon>
        <taxon>Bacillati</taxon>
        <taxon>Actinomycetota</taxon>
        <taxon>Actinomycetes</taxon>
        <taxon>Micrococcales</taxon>
        <taxon>Dermatophilaceae</taxon>
        <taxon>Kineosphaera</taxon>
    </lineage>
</organism>
<evidence type="ECO:0000259" key="6">
    <source>
        <dbReference type="Pfam" id="PF05175"/>
    </source>
</evidence>
<proteinExistence type="inferred from homology"/>
<dbReference type="EMBL" id="BAHD01000081">
    <property type="protein sequence ID" value="GAB97771.1"/>
    <property type="molecule type" value="Genomic_DNA"/>
</dbReference>
<evidence type="ECO:0000259" key="7">
    <source>
        <dbReference type="Pfam" id="PF17827"/>
    </source>
</evidence>
<dbReference type="PANTHER" id="PTHR18895:SF74">
    <property type="entry name" value="MTRF1L RELEASE FACTOR GLUTAMINE METHYLTRANSFERASE"/>
    <property type="match status" value="1"/>
</dbReference>
<gene>
    <name evidence="5 8" type="primary">prmC</name>
    <name evidence="8" type="ORF">KILIM_081_00130</name>
</gene>
<protein>
    <recommendedName>
        <fullName evidence="5">Release factor glutamine methyltransferase</fullName>
        <shortName evidence="5">RF MTase</shortName>
        <ecNumber evidence="5">2.1.1.297</ecNumber>
    </recommendedName>
    <alternativeName>
        <fullName evidence="5">N5-glutamine methyltransferase PrmC</fullName>
    </alternativeName>
    <alternativeName>
        <fullName evidence="5">Protein-(glutamine-N5) MTase PrmC</fullName>
    </alternativeName>
    <alternativeName>
        <fullName evidence="5">Protein-glutamine N-methyltransferase PrmC</fullName>
    </alternativeName>
</protein>
<dbReference type="InterPro" id="IPR002052">
    <property type="entry name" value="DNA_methylase_N6_adenine_CS"/>
</dbReference>
<dbReference type="AlphaFoldDB" id="K6WVA0"/>
<keyword evidence="9" id="KW-1185">Reference proteome</keyword>
<dbReference type="NCBIfam" id="TIGR03534">
    <property type="entry name" value="RF_mod_PrmC"/>
    <property type="match status" value="1"/>
</dbReference>
<dbReference type="GO" id="GO:0003676">
    <property type="term" value="F:nucleic acid binding"/>
    <property type="evidence" value="ECO:0007669"/>
    <property type="project" value="InterPro"/>
</dbReference>
<evidence type="ECO:0000313" key="9">
    <source>
        <dbReference type="Proteomes" id="UP000008366"/>
    </source>
</evidence>
<keyword evidence="2 5" id="KW-0808">Transferase</keyword>
<dbReference type="eggNOG" id="COG2890">
    <property type="taxonomic scope" value="Bacteria"/>
</dbReference>
<accession>K6WVA0</accession>
<dbReference type="Gene3D" id="3.40.50.150">
    <property type="entry name" value="Vaccinia Virus protein VP39"/>
    <property type="match status" value="1"/>
</dbReference>
<keyword evidence="3 5" id="KW-0949">S-adenosyl-L-methionine</keyword>
<reference evidence="8 9" key="1">
    <citation type="submission" date="2012-08" db="EMBL/GenBank/DDBJ databases">
        <title>Whole genome shotgun sequence of Kineosphaera limosa NBRC 100340.</title>
        <authorList>
            <person name="Yoshida I."/>
            <person name="Isaki S."/>
            <person name="Hosoyama A."/>
            <person name="Tsuchikane K."/>
            <person name="Katsumata H."/>
            <person name="Ando Y."/>
            <person name="Ohji S."/>
            <person name="Hamada M."/>
            <person name="Tamura T."/>
            <person name="Yamazoe A."/>
            <person name="Yamazaki S."/>
            <person name="Fujita N."/>
        </authorList>
    </citation>
    <scope>NUCLEOTIDE SEQUENCE [LARGE SCALE GENOMIC DNA]</scope>
    <source>
        <strain evidence="8 9">NBRC 100340</strain>
    </source>
</reference>
<dbReference type="PROSITE" id="PS00092">
    <property type="entry name" value="N6_MTASE"/>
    <property type="match status" value="1"/>
</dbReference>
<comment type="function">
    <text evidence="5">Methylates the class 1 translation termination release factors RF1/PrfA and RF2/PrfB on the glutamine residue of the universally conserved GGQ motif.</text>
</comment>
<feature type="domain" description="Methyltransferase small" evidence="6">
    <location>
        <begin position="107"/>
        <end position="201"/>
    </location>
</feature>
<dbReference type="GO" id="GO:0032259">
    <property type="term" value="P:methylation"/>
    <property type="evidence" value="ECO:0007669"/>
    <property type="project" value="UniProtKB-KW"/>
</dbReference>
<dbReference type="GO" id="GO:0102559">
    <property type="term" value="F:peptide chain release factor N(5)-glutamine methyltransferase activity"/>
    <property type="evidence" value="ECO:0007669"/>
    <property type="project" value="UniProtKB-EC"/>
</dbReference>
<evidence type="ECO:0000256" key="4">
    <source>
        <dbReference type="ARBA" id="ARBA00048391"/>
    </source>
</evidence>
<feature type="binding site" evidence="5">
    <location>
        <position position="145"/>
    </location>
    <ligand>
        <name>S-adenosyl-L-methionine</name>
        <dbReference type="ChEBI" id="CHEBI:59789"/>
    </ligand>
</feature>
<comment type="similarity">
    <text evidence="5">Belongs to the protein N5-glutamine methyltransferase family. PrmC subfamily.</text>
</comment>
<dbReference type="PANTHER" id="PTHR18895">
    <property type="entry name" value="HEMK METHYLTRANSFERASE"/>
    <property type="match status" value="1"/>
</dbReference>
<evidence type="ECO:0000256" key="3">
    <source>
        <dbReference type="ARBA" id="ARBA00022691"/>
    </source>
</evidence>
<dbReference type="InterPro" id="IPR050320">
    <property type="entry name" value="N5-glutamine_MTase"/>
</dbReference>
<dbReference type="Pfam" id="PF17827">
    <property type="entry name" value="PrmC_N"/>
    <property type="match status" value="1"/>
</dbReference>
<name>K6WVA0_9MICO</name>
<dbReference type="RefSeq" id="WP_006594303.1">
    <property type="nucleotide sequence ID" value="NZ_BAHD01000081.1"/>
</dbReference>